<reference evidence="11" key="1">
    <citation type="journal article" date="2021" name="G3 (Bethesda)">
        <title>Genome and transcriptome analysis of the beet armyworm Spodoptera exigua reveals targets for pest control. .</title>
        <authorList>
            <person name="Simon S."/>
            <person name="Breeschoten T."/>
            <person name="Jansen H.J."/>
            <person name="Dirks R.P."/>
            <person name="Schranz M.E."/>
            <person name="Ros V.I.D."/>
        </authorList>
    </citation>
    <scope>NUCLEOTIDE SEQUENCE</scope>
    <source>
        <strain evidence="11">TB_SE_WUR_2020</strain>
    </source>
</reference>
<dbReference type="InterPro" id="IPR003656">
    <property type="entry name" value="Znf_BED"/>
</dbReference>
<dbReference type="GO" id="GO:0005634">
    <property type="term" value="C:nucleus"/>
    <property type="evidence" value="ECO:0007669"/>
    <property type="project" value="UniProtKB-SubCell"/>
</dbReference>
<gene>
    <name evidence="11" type="ORF">HF086_006551</name>
</gene>
<evidence type="ECO:0000256" key="3">
    <source>
        <dbReference type="ARBA" id="ARBA00022771"/>
    </source>
</evidence>
<dbReference type="Proteomes" id="UP000814243">
    <property type="component" value="Unassembled WGS sequence"/>
</dbReference>
<organism evidence="11 12">
    <name type="scientific">Spodoptera exigua</name>
    <name type="common">Beet armyworm</name>
    <name type="synonym">Noctua fulgens</name>
    <dbReference type="NCBI Taxonomy" id="7107"/>
    <lineage>
        <taxon>Eukaryota</taxon>
        <taxon>Metazoa</taxon>
        <taxon>Ecdysozoa</taxon>
        <taxon>Arthropoda</taxon>
        <taxon>Hexapoda</taxon>
        <taxon>Insecta</taxon>
        <taxon>Pterygota</taxon>
        <taxon>Neoptera</taxon>
        <taxon>Endopterygota</taxon>
        <taxon>Lepidoptera</taxon>
        <taxon>Glossata</taxon>
        <taxon>Ditrysia</taxon>
        <taxon>Noctuoidea</taxon>
        <taxon>Noctuidae</taxon>
        <taxon>Amphipyrinae</taxon>
        <taxon>Spodoptera</taxon>
    </lineage>
</organism>
<evidence type="ECO:0000256" key="1">
    <source>
        <dbReference type="ARBA" id="ARBA00004123"/>
    </source>
</evidence>
<comment type="caution">
    <text evidence="11">The sequence shown here is derived from an EMBL/GenBank/DDBJ whole genome shotgun (WGS) entry which is preliminary data.</text>
</comment>
<protein>
    <recommendedName>
        <fullName evidence="10">BED-type domain-containing protein</fullName>
    </recommendedName>
</protein>
<proteinExistence type="predicted"/>
<dbReference type="InterPro" id="IPR052035">
    <property type="entry name" value="ZnF_BED_domain_contain"/>
</dbReference>
<keyword evidence="6" id="KW-0804">Transcription</keyword>
<dbReference type="GO" id="GO:0003677">
    <property type="term" value="F:DNA binding"/>
    <property type="evidence" value="ECO:0007669"/>
    <property type="project" value="InterPro"/>
</dbReference>
<accession>A0A922S9W1</accession>
<evidence type="ECO:0000313" key="11">
    <source>
        <dbReference type="EMBL" id="KAH9629867.1"/>
    </source>
</evidence>
<name>A0A922S9W1_SPOEX</name>
<evidence type="ECO:0000259" key="10">
    <source>
        <dbReference type="PROSITE" id="PS50808"/>
    </source>
</evidence>
<dbReference type="PANTHER" id="PTHR46481">
    <property type="entry name" value="ZINC FINGER BED DOMAIN-CONTAINING PROTEIN 4"/>
    <property type="match status" value="1"/>
</dbReference>
<evidence type="ECO:0000256" key="8">
    <source>
        <dbReference type="PROSITE-ProRule" id="PRU00027"/>
    </source>
</evidence>
<feature type="domain" description="BED-type" evidence="10">
    <location>
        <begin position="12"/>
        <end position="64"/>
    </location>
</feature>
<dbReference type="AlphaFoldDB" id="A0A922S9W1"/>
<dbReference type="GO" id="GO:0009791">
    <property type="term" value="P:post-embryonic development"/>
    <property type="evidence" value="ECO:0007669"/>
    <property type="project" value="UniProtKB-ARBA"/>
</dbReference>
<evidence type="ECO:0000256" key="9">
    <source>
        <dbReference type="SAM" id="MobiDB-lite"/>
    </source>
</evidence>
<evidence type="ECO:0000256" key="2">
    <source>
        <dbReference type="ARBA" id="ARBA00022723"/>
    </source>
</evidence>
<sequence>MGDFVENTKKAKDKTSVWLHFLKSKTNSEAKCKHCNKILLTSGGSTSALRNHLKNKHLISLDSAKTAHQQPENEEATPSTSKKPKKITEYLTTSDSMELTISRMVTLDGIAFRVFANSADLRRLFKKSNYALPASANTIKNIVMKCSQNVKEEVKFVIASLKKSGKNFL</sequence>
<keyword evidence="4" id="KW-0862">Zinc</keyword>
<dbReference type="PANTHER" id="PTHR46481:SF10">
    <property type="entry name" value="ZINC FINGER BED DOMAIN-CONTAINING PROTEIN 39"/>
    <property type="match status" value="1"/>
</dbReference>
<evidence type="ECO:0000256" key="7">
    <source>
        <dbReference type="ARBA" id="ARBA00023242"/>
    </source>
</evidence>
<keyword evidence="2" id="KW-0479">Metal-binding</keyword>
<dbReference type="Pfam" id="PF02892">
    <property type="entry name" value="zf-BED"/>
    <property type="match status" value="1"/>
</dbReference>
<evidence type="ECO:0000313" key="12">
    <source>
        <dbReference type="Proteomes" id="UP000814243"/>
    </source>
</evidence>
<dbReference type="SMART" id="SM00614">
    <property type="entry name" value="ZnF_BED"/>
    <property type="match status" value="1"/>
</dbReference>
<dbReference type="EMBL" id="JACEFF010000849">
    <property type="protein sequence ID" value="KAH9629867.1"/>
    <property type="molecule type" value="Genomic_DNA"/>
</dbReference>
<dbReference type="SUPFAM" id="SSF57667">
    <property type="entry name" value="beta-beta-alpha zinc fingers"/>
    <property type="match status" value="1"/>
</dbReference>
<feature type="region of interest" description="Disordered" evidence="9">
    <location>
        <begin position="64"/>
        <end position="85"/>
    </location>
</feature>
<evidence type="ECO:0000256" key="6">
    <source>
        <dbReference type="ARBA" id="ARBA00023163"/>
    </source>
</evidence>
<keyword evidence="3 8" id="KW-0863">Zinc-finger</keyword>
<comment type="subcellular location">
    <subcellularLocation>
        <location evidence="1">Nucleus</location>
    </subcellularLocation>
</comment>
<dbReference type="GO" id="GO:0008270">
    <property type="term" value="F:zinc ion binding"/>
    <property type="evidence" value="ECO:0007669"/>
    <property type="project" value="UniProtKB-KW"/>
</dbReference>
<evidence type="ECO:0000256" key="4">
    <source>
        <dbReference type="ARBA" id="ARBA00022833"/>
    </source>
</evidence>
<dbReference type="InterPro" id="IPR036236">
    <property type="entry name" value="Znf_C2H2_sf"/>
</dbReference>
<keyword evidence="7" id="KW-0539">Nucleus</keyword>
<evidence type="ECO:0000256" key="5">
    <source>
        <dbReference type="ARBA" id="ARBA00023015"/>
    </source>
</evidence>
<dbReference type="PROSITE" id="PS50808">
    <property type="entry name" value="ZF_BED"/>
    <property type="match status" value="1"/>
</dbReference>
<keyword evidence="5" id="KW-0805">Transcription regulation</keyword>